<sequence>MGAGTGDASPPSTATGADPRPLRDEPLSLDLLNTRWIDGGIRHDLLADLDGFALWLAGHGLLERTGGATPAALAAVLEAREALGAVVAAPGDERARQRLNAVLARGRVLRSLGPEGPAERVEPDDPAWLAAWLAADDYLRLVAAAPDRIRACANDECILHFYDVSRNGTRRWCSMSGCGNRAKASRHYARTRRHRAPKSTDDRG</sequence>
<feature type="domain" description="Zinc finger CGNR" evidence="2">
    <location>
        <begin position="148"/>
        <end position="190"/>
    </location>
</feature>
<organism evidence="3 4">
    <name type="scientific">Streptomyces glaucosporus</name>
    <dbReference type="NCBI Taxonomy" id="284044"/>
    <lineage>
        <taxon>Bacteria</taxon>
        <taxon>Bacillati</taxon>
        <taxon>Actinomycetota</taxon>
        <taxon>Actinomycetes</taxon>
        <taxon>Kitasatosporales</taxon>
        <taxon>Streptomycetaceae</taxon>
        <taxon>Streptomyces</taxon>
    </lineage>
</organism>
<reference evidence="3 4" key="1">
    <citation type="journal article" date="2019" name="Int. J. Syst. Evol. Microbiol.">
        <title>The Global Catalogue of Microorganisms (GCM) 10K type strain sequencing project: providing services to taxonomists for standard genome sequencing and annotation.</title>
        <authorList>
            <consortium name="The Broad Institute Genomics Platform"/>
            <consortium name="The Broad Institute Genome Sequencing Center for Infectious Disease"/>
            <person name="Wu L."/>
            <person name="Ma J."/>
        </authorList>
    </citation>
    <scope>NUCLEOTIDE SEQUENCE [LARGE SCALE GENOMIC DNA]</scope>
    <source>
        <strain evidence="3 4">JCM 6921</strain>
    </source>
</reference>
<feature type="region of interest" description="Disordered" evidence="1">
    <location>
        <begin position="184"/>
        <end position="204"/>
    </location>
</feature>
<dbReference type="PANTHER" id="PTHR35525">
    <property type="entry name" value="BLL6575 PROTEIN"/>
    <property type="match status" value="1"/>
</dbReference>
<dbReference type="InterPro" id="IPR021005">
    <property type="entry name" value="Znf_CGNR"/>
</dbReference>
<keyword evidence="4" id="KW-1185">Reference proteome</keyword>
<comment type="caution">
    <text evidence="3">The sequence shown here is derived from an EMBL/GenBank/DDBJ whole genome shotgun (WGS) entry which is preliminary data.</text>
</comment>
<feature type="compositionally biased region" description="Basic residues" evidence="1">
    <location>
        <begin position="184"/>
        <end position="197"/>
    </location>
</feature>
<name>A0ABN3HTW0_9ACTN</name>
<dbReference type="PANTHER" id="PTHR35525:SF3">
    <property type="entry name" value="BLL6575 PROTEIN"/>
    <property type="match status" value="1"/>
</dbReference>
<dbReference type="Proteomes" id="UP001500058">
    <property type="component" value="Unassembled WGS sequence"/>
</dbReference>
<dbReference type="Pfam" id="PF11706">
    <property type="entry name" value="zf-CGNR"/>
    <property type="match status" value="1"/>
</dbReference>
<evidence type="ECO:0000256" key="1">
    <source>
        <dbReference type="SAM" id="MobiDB-lite"/>
    </source>
</evidence>
<evidence type="ECO:0000313" key="4">
    <source>
        <dbReference type="Proteomes" id="UP001500058"/>
    </source>
</evidence>
<accession>A0ABN3HTW0</accession>
<dbReference type="Pfam" id="PF07336">
    <property type="entry name" value="ABATE"/>
    <property type="match status" value="1"/>
</dbReference>
<evidence type="ECO:0000313" key="3">
    <source>
        <dbReference type="EMBL" id="GAA2387731.1"/>
    </source>
</evidence>
<dbReference type="RefSeq" id="WP_344629465.1">
    <property type="nucleotide sequence ID" value="NZ_BAAATJ010000003.1"/>
</dbReference>
<dbReference type="SUPFAM" id="SSF160904">
    <property type="entry name" value="Jann2411-like"/>
    <property type="match status" value="1"/>
</dbReference>
<protein>
    <submittedName>
        <fullName evidence="3">CGNR zinc finger domain-containing protein</fullName>
    </submittedName>
</protein>
<dbReference type="InterPro" id="IPR023286">
    <property type="entry name" value="ABATE_dom_sf"/>
</dbReference>
<dbReference type="Gene3D" id="1.10.3300.10">
    <property type="entry name" value="Jann2411-like domain"/>
    <property type="match status" value="1"/>
</dbReference>
<evidence type="ECO:0000259" key="2">
    <source>
        <dbReference type="Pfam" id="PF11706"/>
    </source>
</evidence>
<feature type="region of interest" description="Disordered" evidence="1">
    <location>
        <begin position="1"/>
        <end position="23"/>
    </location>
</feature>
<dbReference type="InterPro" id="IPR010852">
    <property type="entry name" value="ABATE"/>
</dbReference>
<dbReference type="EMBL" id="BAAATJ010000003">
    <property type="protein sequence ID" value="GAA2387731.1"/>
    <property type="molecule type" value="Genomic_DNA"/>
</dbReference>
<gene>
    <name evidence="3" type="ORF">GCM10010420_08470</name>
</gene>
<proteinExistence type="predicted"/>